<dbReference type="RefSeq" id="WP_066650385.1">
    <property type="nucleotide sequence ID" value="NZ_CP060286.1"/>
</dbReference>
<reference evidence="4 6" key="2">
    <citation type="submission" date="2020-08" db="EMBL/GenBank/DDBJ databases">
        <title>The isolate Caproiciproducens sp. 7D4C2 produces n-caproate at mildly acidic conditions from hexoses: genome and rBOX comparison with related strains and chain-elongating bacteria.</title>
        <authorList>
            <person name="Esquivel-Elizondo S."/>
            <person name="Bagci C."/>
            <person name="Temovska M."/>
            <person name="Jeon B.S."/>
            <person name="Bessarab I."/>
            <person name="Williams R.B.H."/>
            <person name="Huson D.H."/>
            <person name="Angenent L.T."/>
        </authorList>
    </citation>
    <scope>NUCLEOTIDE SEQUENCE [LARGE SCALE GENOMIC DNA]</scope>
    <source>
        <strain evidence="4 6">7D4C2</strain>
    </source>
</reference>
<dbReference type="GO" id="GO:0006355">
    <property type="term" value="P:regulation of DNA-templated transcription"/>
    <property type="evidence" value="ECO:0007669"/>
    <property type="project" value="InterPro"/>
</dbReference>
<dbReference type="NCBIfam" id="NF046042">
    <property type="entry name" value="LicT"/>
    <property type="match status" value="1"/>
</dbReference>
<evidence type="ECO:0000313" key="4">
    <source>
        <dbReference type="EMBL" id="QNK39122.1"/>
    </source>
</evidence>
<reference evidence="3 5" key="1">
    <citation type="submission" date="2019-09" db="EMBL/GenBank/DDBJ databases">
        <title>Genome sequence of Clostridium sp. EA1.</title>
        <authorList>
            <person name="Poehlein A."/>
            <person name="Bengelsdorf F.R."/>
            <person name="Daniel R."/>
        </authorList>
    </citation>
    <scope>NUCLEOTIDE SEQUENCE [LARGE SCALE GENOMIC DNA]</scope>
    <source>
        <strain evidence="3 5">EA1</strain>
    </source>
</reference>
<dbReference type="SUPFAM" id="SSF50151">
    <property type="entry name" value="SacY-like RNA-binding domain"/>
    <property type="match status" value="1"/>
</dbReference>
<gene>
    <name evidence="3" type="primary">licT_2</name>
    <name evidence="3" type="ORF">CAFE_32890</name>
    <name evidence="4" type="ORF">HCR03_10000</name>
</gene>
<dbReference type="InterPro" id="IPR036650">
    <property type="entry name" value="CAT_RNA-bd_dom_sf"/>
</dbReference>
<evidence type="ECO:0000313" key="3">
    <source>
        <dbReference type="EMBL" id="MVB12548.1"/>
    </source>
</evidence>
<dbReference type="InterPro" id="IPR004341">
    <property type="entry name" value="CAT_RNA-bd_dom"/>
</dbReference>
<dbReference type="PANTHER" id="PTHR30185:SF15">
    <property type="entry name" value="CRYPTIC BETA-GLUCOSIDE BGL OPERON ANTITERMINATOR"/>
    <property type="match status" value="1"/>
</dbReference>
<dbReference type="AlphaFoldDB" id="A0A6N8I3L7"/>
<feature type="domain" description="PRD" evidence="2">
    <location>
        <begin position="171"/>
        <end position="277"/>
    </location>
</feature>
<dbReference type="Proteomes" id="UP000469440">
    <property type="component" value="Unassembled WGS sequence"/>
</dbReference>
<evidence type="ECO:0000256" key="1">
    <source>
        <dbReference type="ARBA" id="ARBA00022737"/>
    </source>
</evidence>
<dbReference type="InterPro" id="IPR011608">
    <property type="entry name" value="PRD"/>
</dbReference>
<keyword evidence="1" id="KW-0677">Repeat</keyword>
<feature type="domain" description="PRD" evidence="2">
    <location>
        <begin position="65"/>
        <end position="170"/>
    </location>
</feature>
<dbReference type="Pfam" id="PF00874">
    <property type="entry name" value="PRD"/>
    <property type="match status" value="2"/>
</dbReference>
<accession>A0A7G8T681</accession>
<dbReference type="PANTHER" id="PTHR30185">
    <property type="entry name" value="CRYPTIC BETA-GLUCOSIDE BGL OPERON ANTITERMINATOR"/>
    <property type="match status" value="1"/>
</dbReference>
<dbReference type="PROSITE" id="PS51372">
    <property type="entry name" value="PRD_2"/>
    <property type="match status" value="2"/>
</dbReference>
<dbReference type="Pfam" id="PF03123">
    <property type="entry name" value="CAT_RBD"/>
    <property type="match status" value="1"/>
</dbReference>
<dbReference type="KEGG" id="cfem:HCR03_10000"/>
<name>A0A6N8I3L7_9FIRM</name>
<dbReference type="Gene3D" id="2.30.24.10">
    <property type="entry name" value="CAT RNA-binding domain"/>
    <property type="match status" value="1"/>
</dbReference>
<accession>A0A6N8I3L7</accession>
<proteinExistence type="predicted"/>
<dbReference type="GO" id="GO:0003723">
    <property type="term" value="F:RNA binding"/>
    <property type="evidence" value="ECO:0007669"/>
    <property type="project" value="InterPro"/>
</dbReference>
<dbReference type="SUPFAM" id="SSF63520">
    <property type="entry name" value="PTS-regulatory domain, PRD"/>
    <property type="match status" value="2"/>
</dbReference>
<sequence>MTILKILNNNVIVTRNENDREIVAMGRGIAFQKKPGDKVDSERIDKIYALSDQSTFSKFQAMLAEIPMEYMLLSERIIDYAKNRLGNKLNDCIYITLPDHISTAIARYKENIVLENPLLWDIRRFYPDEFEVGLKANQIVLEETGVKFIEDEAAFITLHFINAELNSQMKNVYGITKIMQEVCTMVKDYFHMEFDESSLNYYRFINHVKFFAQRLLSGSRYKDGDDDLLEVIQFKYKEAFQCAEQIKQMIFSRYNYDLGKEELLYLTIHISRITQKS</sequence>
<protein>
    <submittedName>
        <fullName evidence="4">PRD domain-containing protein</fullName>
    </submittedName>
    <submittedName>
        <fullName evidence="3">Transcription antiterminator LicT</fullName>
    </submittedName>
</protein>
<evidence type="ECO:0000259" key="2">
    <source>
        <dbReference type="PROSITE" id="PS51372"/>
    </source>
</evidence>
<dbReference type="Gene3D" id="1.10.1790.10">
    <property type="entry name" value="PRD domain"/>
    <property type="match status" value="2"/>
</dbReference>
<dbReference type="EMBL" id="CP060286">
    <property type="protein sequence ID" value="QNK39122.1"/>
    <property type="molecule type" value="Genomic_DNA"/>
</dbReference>
<dbReference type="OrthoDB" id="9813552at2"/>
<evidence type="ECO:0000313" key="5">
    <source>
        <dbReference type="Proteomes" id="UP000469440"/>
    </source>
</evidence>
<dbReference type="InterPro" id="IPR036634">
    <property type="entry name" value="PRD_sf"/>
</dbReference>
<dbReference type="InterPro" id="IPR050661">
    <property type="entry name" value="BglG_antiterminators"/>
</dbReference>
<evidence type="ECO:0000313" key="6">
    <source>
        <dbReference type="Proteomes" id="UP000515909"/>
    </source>
</evidence>
<organism evidence="3 5">
    <name type="scientific">Caproicibacter fermentans</name>
    <dbReference type="NCBI Taxonomy" id="2576756"/>
    <lineage>
        <taxon>Bacteria</taxon>
        <taxon>Bacillati</taxon>
        <taxon>Bacillota</taxon>
        <taxon>Clostridia</taxon>
        <taxon>Eubacteriales</taxon>
        <taxon>Acutalibacteraceae</taxon>
        <taxon>Caproicibacter</taxon>
    </lineage>
</organism>
<dbReference type="SMART" id="SM01061">
    <property type="entry name" value="CAT_RBD"/>
    <property type="match status" value="1"/>
</dbReference>
<dbReference type="EMBL" id="VWXL01000100">
    <property type="protein sequence ID" value="MVB12548.1"/>
    <property type="molecule type" value="Genomic_DNA"/>
</dbReference>
<keyword evidence="5" id="KW-1185">Reference proteome</keyword>
<dbReference type="Proteomes" id="UP000515909">
    <property type="component" value="Chromosome"/>
</dbReference>